<keyword evidence="2" id="KW-1185">Reference proteome</keyword>
<gene>
    <name evidence="1" type="ORF">L6164_007937</name>
</gene>
<evidence type="ECO:0000313" key="2">
    <source>
        <dbReference type="Proteomes" id="UP000828941"/>
    </source>
</evidence>
<dbReference type="EMBL" id="CM039429">
    <property type="protein sequence ID" value="KAI4347088.1"/>
    <property type="molecule type" value="Genomic_DNA"/>
</dbReference>
<proteinExistence type="predicted"/>
<protein>
    <submittedName>
        <fullName evidence="1">Uncharacterized protein</fullName>
    </submittedName>
</protein>
<sequence length="382" mass="43919">MNQLGISLLVLYAILLKFCCKAQTPDPEDGTTKFQPNLAVFIGILCLMFFLTLIVLMCAKFWQRRTSVHGSDTENHSSLISPKSRFSGIDKTVIESLPFFRFSSLKGSREGLECAVCLSMFEDVEILRMLPKCRHAFHIDCIDNWLEKHASCPLCRCKVNPEDKASFDDSNSMSLILANQSELGEESSNIELFVEREEEHNGSSSFSIGSSFRKIEKGIEEQELPMHHKQNHRIIVSDVILKNRWSNVSSSDIMFLKSEMLSSMSSRRFKWESYNDQEMERKIPFDIGPSHTSDSRGNSSHTLKYPNKAEKRSMSEIISVSRFGEWGMKGNGVFRESSLLENNVKEERVRQLWLPIARRTVQWFVNRERSQQSLIKQQPLDI</sequence>
<organism evidence="1 2">
    <name type="scientific">Bauhinia variegata</name>
    <name type="common">Purple orchid tree</name>
    <name type="synonym">Phanera variegata</name>
    <dbReference type="NCBI Taxonomy" id="167791"/>
    <lineage>
        <taxon>Eukaryota</taxon>
        <taxon>Viridiplantae</taxon>
        <taxon>Streptophyta</taxon>
        <taxon>Embryophyta</taxon>
        <taxon>Tracheophyta</taxon>
        <taxon>Spermatophyta</taxon>
        <taxon>Magnoliopsida</taxon>
        <taxon>eudicotyledons</taxon>
        <taxon>Gunneridae</taxon>
        <taxon>Pentapetalae</taxon>
        <taxon>rosids</taxon>
        <taxon>fabids</taxon>
        <taxon>Fabales</taxon>
        <taxon>Fabaceae</taxon>
        <taxon>Cercidoideae</taxon>
        <taxon>Cercideae</taxon>
        <taxon>Bauhiniinae</taxon>
        <taxon>Bauhinia</taxon>
    </lineage>
</organism>
<reference evidence="1 2" key="1">
    <citation type="journal article" date="2022" name="DNA Res.">
        <title>Chromosomal-level genome assembly of the orchid tree Bauhinia variegata (Leguminosae; Cercidoideae) supports the allotetraploid origin hypothesis of Bauhinia.</title>
        <authorList>
            <person name="Zhong Y."/>
            <person name="Chen Y."/>
            <person name="Zheng D."/>
            <person name="Pang J."/>
            <person name="Liu Y."/>
            <person name="Luo S."/>
            <person name="Meng S."/>
            <person name="Qian L."/>
            <person name="Wei D."/>
            <person name="Dai S."/>
            <person name="Zhou R."/>
        </authorList>
    </citation>
    <scope>NUCLEOTIDE SEQUENCE [LARGE SCALE GENOMIC DNA]</scope>
    <source>
        <strain evidence="1">BV-YZ2020</strain>
    </source>
</reference>
<name>A0ACB9PF49_BAUVA</name>
<comment type="caution">
    <text evidence="1">The sequence shown here is derived from an EMBL/GenBank/DDBJ whole genome shotgun (WGS) entry which is preliminary data.</text>
</comment>
<evidence type="ECO:0000313" key="1">
    <source>
        <dbReference type="EMBL" id="KAI4347088.1"/>
    </source>
</evidence>
<dbReference type="Proteomes" id="UP000828941">
    <property type="component" value="Chromosome 4"/>
</dbReference>
<accession>A0ACB9PF49</accession>